<keyword evidence="4" id="KW-1185">Reference proteome</keyword>
<organism evidence="3 4">
    <name type="scientific">Conyzicola nivalis</name>
    <dbReference type="NCBI Taxonomy" id="1477021"/>
    <lineage>
        <taxon>Bacteria</taxon>
        <taxon>Bacillati</taxon>
        <taxon>Actinomycetota</taxon>
        <taxon>Actinomycetes</taxon>
        <taxon>Micrococcales</taxon>
        <taxon>Microbacteriaceae</taxon>
        <taxon>Conyzicola</taxon>
    </lineage>
</organism>
<evidence type="ECO:0000313" key="3">
    <source>
        <dbReference type="EMBL" id="GGB14430.1"/>
    </source>
</evidence>
<proteinExistence type="predicted"/>
<name>A0A916WME4_9MICO</name>
<sequence>MPTRRTVLLSLAVAVPPLVLAAVGMSHPTRLNADSAVYWRDLHIGILAVFPLLGFAPWTVVRGHRAWLSWTAGALGFLYAAFYTALDVLAGIGAGGLEHAGMHEATPVAFDLGDRLGLVGSVAFVAACVFAGGFAVRMRGIRALPGALLVTLGSLLFLFEHIFFPVGVLGQLCLALGWVLLVVRMYRPEPS</sequence>
<dbReference type="AlphaFoldDB" id="A0A916WME4"/>
<feature type="signal peptide" evidence="2">
    <location>
        <begin position="1"/>
        <end position="21"/>
    </location>
</feature>
<gene>
    <name evidence="3" type="ORF">GCM10010979_31190</name>
</gene>
<keyword evidence="2" id="KW-0732">Signal</keyword>
<feature type="transmembrane region" description="Helical" evidence="1">
    <location>
        <begin position="116"/>
        <end position="136"/>
    </location>
</feature>
<feature type="transmembrane region" description="Helical" evidence="1">
    <location>
        <begin position="143"/>
        <end position="162"/>
    </location>
</feature>
<feature type="transmembrane region" description="Helical" evidence="1">
    <location>
        <begin position="37"/>
        <end position="61"/>
    </location>
</feature>
<feature type="transmembrane region" description="Helical" evidence="1">
    <location>
        <begin position="168"/>
        <end position="186"/>
    </location>
</feature>
<keyword evidence="1" id="KW-0472">Membrane</keyword>
<protein>
    <recommendedName>
        <fullName evidence="5">DUF4386 family protein</fullName>
    </recommendedName>
</protein>
<reference evidence="3" key="2">
    <citation type="submission" date="2020-09" db="EMBL/GenBank/DDBJ databases">
        <authorList>
            <person name="Sun Q."/>
            <person name="Zhou Y."/>
        </authorList>
    </citation>
    <scope>NUCLEOTIDE SEQUENCE</scope>
    <source>
        <strain evidence="3">CGMCC 1.12813</strain>
    </source>
</reference>
<dbReference type="Proteomes" id="UP000606922">
    <property type="component" value="Unassembled WGS sequence"/>
</dbReference>
<evidence type="ECO:0000256" key="1">
    <source>
        <dbReference type="SAM" id="Phobius"/>
    </source>
</evidence>
<feature type="chain" id="PRO_5036696090" description="DUF4386 family protein" evidence="2">
    <location>
        <begin position="22"/>
        <end position="191"/>
    </location>
</feature>
<dbReference type="RefSeq" id="WP_188511677.1">
    <property type="nucleotide sequence ID" value="NZ_BMGB01000002.1"/>
</dbReference>
<evidence type="ECO:0000256" key="2">
    <source>
        <dbReference type="SAM" id="SignalP"/>
    </source>
</evidence>
<comment type="caution">
    <text evidence="3">The sequence shown here is derived from an EMBL/GenBank/DDBJ whole genome shotgun (WGS) entry which is preliminary data.</text>
</comment>
<evidence type="ECO:0008006" key="5">
    <source>
        <dbReference type="Google" id="ProtNLM"/>
    </source>
</evidence>
<dbReference type="EMBL" id="BMGB01000002">
    <property type="protein sequence ID" value="GGB14430.1"/>
    <property type="molecule type" value="Genomic_DNA"/>
</dbReference>
<keyword evidence="1" id="KW-0812">Transmembrane</keyword>
<reference evidence="3" key="1">
    <citation type="journal article" date="2014" name="Int. J. Syst. Evol. Microbiol.">
        <title>Complete genome sequence of Corynebacterium casei LMG S-19264T (=DSM 44701T), isolated from a smear-ripened cheese.</title>
        <authorList>
            <consortium name="US DOE Joint Genome Institute (JGI-PGF)"/>
            <person name="Walter F."/>
            <person name="Albersmeier A."/>
            <person name="Kalinowski J."/>
            <person name="Ruckert C."/>
        </authorList>
    </citation>
    <scope>NUCLEOTIDE SEQUENCE</scope>
    <source>
        <strain evidence="3">CGMCC 1.12813</strain>
    </source>
</reference>
<accession>A0A916WME4</accession>
<feature type="transmembrane region" description="Helical" evidence="1">
    <location>
        <begin position="73"/>
        <end position="96"/>
    </location>
</feature>
<evidence type="ECO:0000313" key="4">
    <source>
        <dbReference type="Proteomes" id="UP000606922"/>
    </source>
</evidence>
<keyword evidence="1" id="KW-1133">Transmembrane helix</keyword>